<dbReference type="InterPro" id="IPR050278">
    <property type="entry name" value="Serine_Prot_S9B/DPPIV"/>
</dbReference>
<evidence type="ECO:0000259" key="3">
    <source>
        <dbReference type="Pfam" id="PF00930"/>
    </source>
</evidence>
<dbReference type="PANTHER" id="PTHR11731:SF193">
    <property type="entry name" value="DIPEPTIDYL PEPTIDASE 9"/>
    <property type="match status" value="1"/>
</dbReference>
<evidence type="ECO:0000256" key="1">
    <source>
        <dbReference type="SAM" id="SignalP"/>
    </source>
</evidence>
<evidence type="ECO:0000313" key="4">
    <source>
        <dbReference type="EMBL" id="WOK07076.1"/>
    </source>
</evidence>
<dbReference type="Gene3D" id="3.40.50.1820">
    <property type="entry name" value="alpha/beta hydrolase"/>
    <property type="match status" value="1"/>
</dbReference>
<dbReference type="InterPro" id="IPR029058">
    <property type="entry name" value="AB_hydrolase_fold"/>
</dbReference>
<dbReference type="InterPro" id="IPR001375">
    <property type="entry name" value="Peptidase_S9_cat"/>
</dbReference>
<reference evidence="4 5" key="1">
    <citation type="journal article" date="2023" name="Microbiol. Resour. Announc.">
        <title>Complete Genome Sequence of Imperialibacter roseus strain P4T.</title>
        <authorList>
            <person name="Tizabi D.R."/>
            <person name="Bachvaroff T."/>
            <person name="Hill R.T."/>
        </authorList>
    </citation>
    <scope>NUCLEOTIDE SEQUENCE [LARGE SCALE GENOMIC DNA]</scope>
    <source>
        <strain evidence="4 5">P4T</strain>
    </source>
</reference>
<dbReference type="RefSeq" id="WP_317489765.1">
    <property type="nucleotide sequence ID" value="NZ_CP136051.1"/>
</dbReference>
<dbReference type="SUPFAM" id="SSF53474">
    <property type="entry name" value="alpha/beta-Hydrolases"/>
    <property type="match status" value="1"/>
</dbReference>
<feature type="chain" id="PRO_5045702282" evidence="1">
    <location>
        <begin position="23"/>
        <end position="748"/>
    </location>
</feature>
<feature type="domain" description="Dipeptidylpeptidase IV N-terminal" evidence="3">
    <location>
        <begin position="107"/>
        <end position="455"/>
    </location>
</feature>
<gene>
    <name evidence="4" type="ORF">RT717_00385</name>
</gene>
<keyword evidence="5" id="KW-1185">Reference proteome</keyword>
<evidence type="ECO:0000259" key="2">
    <source>
        <dbReference type="Pfam" id="PF00326"/>
    </source>
</evidence>
<proteinExistence type="predicted"/>
<evidence type="ECO:0000313" key="5">
    <source>
        <dbReference type="Proteomes" id="UP001302349"/>
    </source>
</evidence>
<feature type="signal peptide" evidence="1">
    <location>
        <begin position="1"/>
        <end position="22"/>
    </location>
</feature>
<dbReference type="SUPFAM" id="SSF82171">
    <property type="entry name" value="DPP6 N-terminal domain-like"/>
    <property type="match status" value="1"/>
</dbReference>
<dbReference type="Pfam" id="PF00326">
    <property type="entry name" value="Peptidase_S9"/>
    <property type="match status" value="1"/>
</dbReference>
<name>A0ABZ0IR81_9BACT</name>
<dbReference type="InterPro" id="IPR002469">
    <property type="entry name" value="Peptidase_S9B_N"/>
</dbReference>
<organism evidence="4 5">
    <name type="scientific">Imperialibacter roseus</name>
    <dbReference type="NCBI Taxonomy" id="1324217"/>
    <lineage>
        <taxon>Bacteria</taxon>
        <taxon>Pseudomonadati</taxon>
        <taxon>Bacteroidota</taxon>
        <taxon>Cytophagia</taxon>
        <taxon>Cytophagales</taxon>
        <taxon>Flammeovirgaceae</taxon>
        <taxon>Imperialibacter</taxon>
    </lineage>
</organism>
<protein>
    <submittedName>
        <fullName evidence="4">S9 family peptidase</fullName>
    </submittedName>
</protein>
<dbReference type="Proteomes" id="UP001302349">
    <property type="component" value="Chromosome"/>
</dbReference>
<dbReference type="PANTHER" id="PTHR11731">
    <property type="entry name" value="PROTEASE FAMILY S9B,C DIPEPTIDYL-PEPTIDASE IV-RELATED"/>
    <property type="match status" value="1"/>
</dbReference>
<accession>A0ABZ0IR81</accession>
<sequence>MKKLVGALFQSMLLIIGFAAKAQDAKTLTLERIFSSNEFRGEWFGQLTWFEEGNAYTTLEQSEAVPGGYEIVKNNTATGERSVLVKASDLVPAGSQQPLEVEDYTWSDDKSKLLIYTNSARVWRLNTKGDYWVLDLATKKLTQLGGSNAKPSTLMFAKFSPDGSKVGYVREHNVYVESLADGKITALTTDGTDRIINGTFDWVYEEEFGCRDGFQWSPDGSKIAYWRIDARSIRNFLMINNTDSIYSYTIPVEYPKAGEKPSEAKIGVVSAAGGPTQWMNIAGDPTNNYVPRMIWNADSKSLLVQQLNRQQNHNQVLKCFVADGRAEKVYEEKDPAWLDAVDDFQLMDKGKSFTWVSEKSGWRSAYLITGSEEKLISPADFDMINIEQIDEKGGWLYFMASPDNATQNYLYRIRLNGKGKAERLSPADQPGTHSYEVAPNGKYAQHSYSREGVPPIMDLVSLPDHKVIKTFVTNKVLTAKVEALSKNKTEFFQVTGDNGVTMDAYMIKPVGFDPSKKYPVLFHVYGEPAGQTVRDAWGGSGYLWHLMLAQQGYIIMSVDNRGTPGPKGREWRKCVYGQIGVLSSEDQAAALRKIKETYSFVDGDRIGIWGWSGGGSMTLNMMFRYPNLYHTGMSVAPVADQRLYDNIYQERYSGVPQLMPESYEKGSPVNFAKNLKGNLLVMHGTGDDNVHYQNTEVLVNELIKYNKIFSMMSYPNRSHGIYEGRNTSRHVREILTNYLKNNLPAGPR</sequence>
<dbReference type="Pfam" id="PF00930">
    <property type="entry name" value="DPPIV_N"/>
    <property type="match status" value="1"/>
</dbReference>
<dbReference type="EMBL" id="CP136051">
    <property type="protein sequence ID" value="WOK07076.1"/>
    <property type="molecule type" value="Genomic_DNA"/>
</dbReference>
<keyword evidence="1" id="KW-0732">Signal</keyword>
<dbReference type="Gene3D" id="2.140.10.30">
    <property type="entry name" value="Dipeptidylpeptidase IV, N-terminal domain"/>
    <property type="match status" value="1"/>
</dbReference>
<feature type="domain" description="Peptidase S9 prolyl oligopeptidase catalytic" evidence="2">
    <location>
        <begin position="547"/>
        <end position="743"/>
    </location>
</feature>